<keyword evidence="1" id="KW-0812">Transmembrane</keyword>
<feature type="transmembrane region" description="Helical" evidence="1">
    <location>
        <begin position="46"/>
        <end position="71"/>
    </location>
</feature>
<keyword evidence="1" id="KW-1133">Transmembrane helix</keyword>
<dbReference type="InterPro" id="IPR007059">
    <property type="entry name" value="DmsC"/>
</dbReference>
<protein>
    <submittedName>
        <fullName evidence="2">Uncharacterized protein</fullName>
    </submittedName>
</protein>
<dbReference type="AlphaFoldDB" id="A0A1M7KCK3"/>
<evidence type="ECO:0000313" key="2">
    <source>
        <dbReference type="EMBL" id="SHM62733.1"/>
    </source>
</evidence>
<accession>A0A1M7KCK3</accession>
<proteinExistence type="predicted"/>
<dbReference type="GO" id="GO:0016020">
    <property type="term" value="C:membrane"/>
    <property type="evidence" value="ECO:0007669"/>
    <property type="project" value="InterPro"/>
</dbReference>
<reference evidence="2 3" key="1">
    <citation type="submission" date="2016-11" db="EMBL/GenBank/DDBJ databases">
        <authorList>
            <person name="Jaros S."/>
            <person name="Januszkiewicz K."/>
            <person name="Wedrychowicz H."/>
        </authorList>
    </citation>
    <scope>NUCLEOTIDE SEQUENCE [LARGE SCALE GENOMIC DNA]</scope>
    <source>
        <strain evidence="2 3">Y1</strain>
    </source>
</reference>
<organism evidence="2 3">
    <name type="scientific">Ruminococcus flavefaciens</name>
    <dbReference type="NCBI Taxonomy" id="1265"/>
    <lineage>
        <taxon>Bacteria</taxon>
        <taxon>Bacillati</taxon>
        <taxon>Bacillota</taxon>
        <taxon>Clostridia</taxon>
        <taxon>Eubacteriales</taxon>
        <taxon>Oscillospiraceae</taxon>
        <taxon>Ruminococcus</taxon>
    </lineage>
</organism>
<feature type="transmembrane region" description="Helical" evidence="1">
    <location>
        <begin position="77"/>
        <end position="100"/>
    </location>
</feature>
<evidence type="ECO:0000313" key="3">
    <source>
        <dbReference type="Proteomes" id="UP000184394"/>
    </source>
</evidence>
<dbReference type="RefSeq" id="WP_072951007.1">
    <property type="nucleotide sequence ID" value="NZ_FRCT01000008.1"/>
</dbReference>
<name>A0A1M7KCK3_RUMFL</name>
<dbReference type="Pfam" id="PF04976">
    <property type="entry name" value="DmsC"/>
    <property type="match status" value="1"/>
</dbReference>
<evidence type="ECO:0000256" key="1">
    <source>
        <dbReference type="SAM" id="Phobius"/>
    </source>
</evidence>
<dbReference type="Proteomes" id="UP000184394">
    <property type="component" value="Unassembled WGS sequence"/>
</dbReference>
<dbReference type="OrthoDB" id="1819642at2"/>
<dbReference type="GO" id="GO:0019645">
    <property type="term" value="P:anaerobic electron transport chain"/>
    <property type="evidence" value="ECO:0007669"/>
    <property type="project" value="InterPro"/>
</dbReference>
<gene>
    <name evidence="2" type="ORF">SAMN04487860_10832</name>
</gene>
<dbReference type="EMBL" id="FRCT01000008">
    <property type="protein sequence ID" value="SHM62733.1"/>
    <property type="molecule type" value="Genomic_DNA"/>
</dbReference>
<keyword evidence="1" id="KW-0472">Membrane</keyword>
<feature type="transmembrane region" description="Helical" evidence="1">
    <location>
        <begin position="107"/>
        <end position="137"/>
    </location>
</feature>
<sequence>MEYKYITQDIIDSGGRNITSPEMFAEARVYNIEAMKNNIKRRRVHALFNTWVITQYVLVIWFMFSLIAVYSNDYVPTWRIILAALGFLGYLILVTYFIYIKNCRERYVLCLVSLPAILVSFIFLLFPVANFGIGWYYNNEENKLSKELGYPSFPRLLITTVNSDADSVTNLTYDSIREKAKRDHPHDGTFL</sequence>